<gene>
    <name evidence="3" type="ORF">P5673_009090</name>
</gene>
<reference evidence="3" key="1">
    <citation type="journal article" date="2023" name="G3 (Bethesda)">
        <title>Whole genome assembly and annotation of the endangered Caribbean coral Acropora cervicornis.</title>
        <authorList>
            <person name="Selwyn J.D."/>
            <person name="Vollmer S.V."/>
        </authorList>
    </citation>
    <scope>NUCLEOTIDE SEQUENCE</scope>
    <source>
        <strain evidence="3">K2</strain>
    </source>
</reference>
<dbReference type="PANTHER" id="PTHR47050">
    <property type="entry name" value="TETRATRICOPEPTIDE REPEAT PROTEIN 24"/>
    <property type="match status" value="1"/>
</dbReference>
<dbReference type="Proteomes" id="UP001249851">
    <property type="component" value="Unassembled WGS sequence"/>
</dbReference>
<dbReference type="SUPFAM" id="SSF48452">
    <property type="entry name" value="TPR-like"/>
    <property type="match status" value="2"/>
</dbReference>
<reference evidence="3" key="2">
    <citation type="journal article" date="2023" name="Science">
        <title>Genomic signatures of disease resistance in endangered staghorn corals.</title>
        <authorList>
            <person name="Vollmer S.V."/>
            <person name="Selwyn J.D."/>
            <person name="Despard B.A."/>
            <person name="Roesel C.L."/>
        </authorList>
    </citation>
    <scope>NUCLEOTIDE SEQUENCE</scope>
    <source>
        <strain evidence="3">K2</strain>
    </source>
</reference>
<proteinExistence type="predicted"/>
<feature type="compositionally biased region" description="Basic and acidic residues" evidence="2">
    <location>
        <begin position="404"/>
        <end position="415"/>
    </location>
</feature>
<dbReference type="PANTHER" id="PTHR47050:SF1">
    <property type="entry name" value="TETRATRICOPEPTIDE REPEAT PROTEIN 24-LIKE"/>
    <property type="match status" value="1"/>
</dbReference>
<feature type="repeat" description="TPR" evidence="1">
    <location>
        <begin position="210"/>
        <end position="243"/>
    </location>
</feature>
<dbReference type="Pfam" id="PF14938">
    <property type="entry name" value="SNAP"/>
    <property type="match status" value="1"/>
</dbReference>
<dbReference type="InterPro" id="IPR019734">
    <property type="entry name" value="TPR_rpt"/>
</dbReference>
<feature type="region of interest" description="Disordered" evidence="2">
    <location>
        <begin position="400"/>
        <end position="613"/>
    </location>
</feature>
<evidence type="ECO:0000313" key="4">
    <source>
        <dbReference type="Proteomes" id="UP001249851"/>
    </source>
</evidence>
<evidence type="ECO:0000313" key="3">
    <source>
        <dbReference type="EMBL" id="KAK2567274.1"/>
    </source>
</evidence>
<accession>A0AAD9VAJ6</accession>
<feature type="compositionally biased region" description="Basic residues" evidence="2">
    <location>
        <begin position="416"/>
        <end position="435"/>
    </location>
</feature>
<dbReference type="Pfam" id="PF13424">
    <property type="entry name" value="TPR_12"/>
    <property type="match status" value="1"/>
</dbReference>
<feature type="compositionally biased region" description="Basic and acidic residues" evidence="2">
    <location>
        <begin position="464"/>
        <end position="479"/>
    </location>
</feature>
<evidence type="ECO:0000256" key="1">
    <source>
        <dbReference type="PROSITE-ProRule" id="PRU00339"/>
    </source>
</evidence>
<protein>
    <submittedName>
        <fullName evidence="3">Tetratricopeptide repeat protein 24</fullName>
    </submittedName>
</protein>
<dbReference type="SMART" id="SM00028">
    <property type="entry name" value="TPR"/>
    <property type="match status" value="9"/>
</dbReference>
<organism evidence="3 4">
    <name type="scientific">Acropora cervicornis</name>
    <name type="common">Staghorn coral</name>
    <dbReference type="NCBI Taxonomy" id="6130"/>
    <lineage>
        <taxon>Eukaryota</taxon>
        <taxon>Metazoa</taxon>
        <taxon>Cnidaria</taxon>
        <taxon>Anthozoa</taxon>
        <taxon>Hexacorallia</taxon>
        <taxon>Scleractinia</taxon>
        <taxon>Astrocoeniina</taxon>
        <taxon>Acroporidae</taxon>
        <taxon>Acropora</taxon>
    </lineage>
</organism>
<comment type="caution">
    <text evidence="3">The sequence shown here is derived from an EMBL/GenBank/DDBJ whole genome shotgun (WGS) entry which is preliminary data.</text>
</comment>
<feature type="compositionally biased region" description="Polar residues" evidence="2">
    <location>
        <begin position="594"/>
        <end position="613"/>
    </location>
</feature>
<evidence type="ECO:0000256" key="2">
    <source>
        <dbReference type="SAM" id="MobiDB-lite"/>
    </source>
</evidence>
<dbReference type="Pfam" id="PF13181">
    <property type="entry name" value="TPR_8"/>
    <property type="match status" value="1"/>
</dbReference>
<keyword evidence="4" id="KW-1185">Reference proteome</keyword>
<feature type="compositionally biased region" description="Basic and acidic residues" evidence="2">
    <location>
        <begin position="567"/>
        <end position="579"/>
    </location>
</feature>
<dbReference type="AlphaFoldDB" id="A0AAD9VAJ6"/>
<dbReference type="InterPro" id="IPR011990">
    <property type="entry name" value="TPR-like_helical_dom_sf"/>
</dbReference>
<feature type="repeat" description="TPR" evidence="1">
    <location>
        <begin position="251"/>
        <end position="284"/>
    </location>
</feature>
<dbReference type="InterPro" id="IPR024812">
    <property type="entry name" value="TPR_24"/>
</dbReference>
<keyword evidence="1" id="KW-0802">TPR repeat</keyword>
<dbReference type="EMBL" id="JARQWQ010000015">
    <property type="protein sequence ID" value="KAK2567274.1"/>
    <property type="molecule type" value="Genomic_DNA"/>
</dbReference>
<dbReference type="Gene3D" id="1.25.40.10">
    <property type="entry name" value="Tetratricopeptide repeat domain"/>
    <property type="match status" value="3"/>
</dbReference>
<dbReference type="PROSITE" id="PS50005">
    <property type="entry name" value="TPR"/>
    <property type="match status" value="2"/>
</dbReference>
<sequence>MDNKVISDDIDGATSQGHEELAKGNVDEACNSFERAVKLADGFKEGFTERACYFNLGACYVAKGDAKRGVECLLKAFPPEKDADGITNYADLQYNLATAYDALGEISKAVDCYKIAAEEYKTQGNRDMQGETLLKLANGCTTIGKIDEAIETYQQASEIFEEIKDIKTRLLVLNNLASLLAEKHDIESCSKVLTQVIELCMDVDDVTLKGKVYNDIGLLYSGLKSYQNAAECFELALPLMQTSDNDNALEAVLQQNLGAVYNQLKEFGKSMECHRKAVSLHGESSNMSAQGQAYCNMGFAQSQLGEYGKAGESFMHAIQAAKDCGDERGLWQAYEGLAAVSFLEQDYVKAVEFYKSALSVLSATGETNHEHSNRIIGKLADALECQLVFTKRVKNGKLPPLRIDLSKTDHREGKRGVKHRRIGKTRTRKEHHKLIARGIDGDQTTSESEESVDGSSSGSDEDSREEKSKCKRTEMERNQTGKVVTTEADVHPERLPFRRTRNTVSTDSSREESTAKESVQQGKRSSHPRTPASVSQGGTLIDWSTGKHYEEPVDDVDNSRASPARSDYSDEMPRAHREAYLASVHASRAPSPTPNGNQSRNGSTVQSKTCIIQ</sequence>
<name>A0AAD9VAJ6_ACRCE</name>